<evidence type="ECO:0000256" key="1">
    <source>
        <dbReference type="SAM" id="MobiDB-lite"/>
    </source>
</evidence>
<proteinExistence type="predicted"/>
<evidence type="ECO:0000313" key="2">
    <source>
        <dbReference type="EMBL" id="KLO04552.1"/>
    </source>
</evidence>
<accession>A0A0H2QZW7</accession>
<feature type="region of interest" description="Disordered" evidence="1">
    <location>
        <begin position="40"/>
        <end position="92"/>
    </location>
</feature>
<keyword evidence="3" id="KW-1185">Reference proteome</keyword>
<name>A0A0H2QZW7_9AGAM</name>
<protein>
    <submittedName>
        <fullName evidence="2">Uncharacterized protein</fullName>
    </submittedName>
</protein>
<feature type="compositionally biased region" description="Basic and acidic residues" evidence="1">
    <location>
        <begin position="74"/>
        <end position="83"/>
    </location>
</feature>
<gene>
    <name evidence="2" type="ORF">SCHPADRAFT_751190</name>
</gene>
<dbReference type="EMBL" id="KQ086504">
    <property type="protein sequence ID" value="KLO04552.1"/>
    <property type="molecule type" value="Genomic_DNA"/>
</dbReference>
<reference evidence="2 3" key="1">
    <citation type="submission" date="2015-04" db="EMBL/GenBank/DDBJ databases">
        <title>Complete genome sequence of Schizopora paradoxa KUC8140, a cosmopolitan wood degrader in East Asia.</title>
        <authorList>
            <consortium name="DOE Joint Genome Institute"/>
            <person name="Min B."/>
            <person name="Park H."/>
            <person name="Jang Y."/>
            <person name="Kim J.-J."/>
            <person name="Kim K.H."/>
            <person name="Pangilinan J."/>
            <person name="Lipzen A."/>
            <person name="Riley R."/>
            <person name="Grigoriev I.V."/>
            <person name="Spatafora J.W."/>
            <person name="Choi I.-G."/>
        </authorList>
    </citation>
    <scope>NUCLEOTIDE SEQUENCE [LARGE SCALE GENOMIC DNA]</scope>
    <source>
        <strain evidence="2 3">KUC8140</strain>
    </source>
</reference>
<dbReference type="InParanoid" id="A0A0H2QZW7"/>
<sequence length="191" mass="22504">MTAEAMREPLCRFISNYPLRLRPYLFMTVVKAWQETSRARTKTTMKEPATRRFHETDPESETWPPFLDPQLRPQRADRHDQLTHHSSLSTTRRHRLREQFESSLASSDDAAIREILETHWQRQAPDNESIAYLEASSSKRFVFKGPGLERQCSMKLYGILLPQVLLLVLYNFALEPTSIKKQPYKLQWVTR</sequence>
<dbReference type="Proteomes" id="UP000053477">
    <property type="component" value="Unassembled WGS sequence"/>
</dbReference>
<organism evidence="2 3">
    <name type="scientific">Schizopora paradoxa</name>
    <dbReference type="NCBI Taxonomy" id="27342"/>
    <lineage>
        <taxon>Eukaryota</taxon>
        <taxon>Fungi</taxon>
        <taxon>Dikarya</taxon>
        <taxon>Basidiomycota</taxon>
        <taxon>Agaricomycotina</taxon>
        <taxon>Agaricomycetes</taxon>
        <taxon>Hymenochaetales</taxon>
        <taxon>Schizoporaceae</taxon>
        <taxon>Schizopora</taxon>
    </lineage>
</organism>
<feature type="compositionally biased region" description="Basic and acidic residues" evidence="1">
    <location>
        <begin position="44"/>
        <end position="57"/>
    </location>
</feature>
<dbReference type="AlphaFoldDB" id="A0A0H2QZW7"/>
<evidence type="ECO:0000313" key="3">
    <source>
        <dbReference type="Proteomes" id="UP000053477"/>
    </source>
</evidence>